<feature type="compositionally biased region" description="Basic and acidic residues" evidence="1">
    <location>
        <begin position="159"/>
        <end position="185"/>
    </location>
</feature>
<evidence type="ECO:0000256" key="1">
    <source>
        <dbReference type="SAM" id="MobiDB-lite"/>
    </source>
</evidence>
<accession>A0A077AWX1</accession>
<dbReference type="KEGG" id="paca:ID47_06570"/>
<feature type="signal peptide" evidence="2">
    <location>
        <begin position="1"/>
        <end position="21"/>
    </location>
</feature>
<dbReference type="RefSeq" id="WP_038464923.1">
    <property type="nucleotide sequence ID" value="NZ_CP008941.1"/>
</dbReference>
<feature type="chain" id="PRO_5001717323" evidence="2">
    <location>
        <begin position="22"/>
        <end position="185"/>
    </location>
</feature>
<keyword evidence="2" id="KW-0732">Signal</keyword>
<dbReference type="STRING" id="91604.ID47_06570"/>
<protein>
    <submittedName>
        <fullName evidence="3">Uncharacterized protein</fullName>
    </submittedName>
</protein>
<keyword evidence="4" id="KW-1185">Reference proteome</keyword>
<dbReference type="AlphaFoldDB" id="A0A077AWX1"/>
<gene>
    <name evidence="3" type="ORF">ID47_06570</name>
</gene>
<evidence type="ECO:0000313" key="4">
    <source>
        <dbReference type="Proteomes" id="UP000028926"/>
    </source>
</evidence>
<evidence type="ECO:0000313" key="3">
    <source>
        <dbReference type="EMBL" id="AIK96479.1"/>
    </source>
</evidence>
<feature type="region of interest" description="Disordered" evidence="1">
    <location>
        <begin position="87"/>
        <end position="118"/>
    </location>
</feature>
<feature type="region of interest" description="Disordered" evidence="1">
    <location>
        <begin position="143"/>
        <end position="185"/>
    </location>
</feature>
<evidence type="ECO:0000256" key="2">
    <source>
        <dbReference type="SAM" id="SignalP"/>
    </source>
</evidence>
<proteinExistence type="predicted"/>
<dbReference type="EMBL" id="CP008941">
    <property type="protein sequence ID" value="AIK96479.1"/>
    <property type="molecule type" value="Genomic_DNA"/>
</dbReference>
<sequence>MKIKFISVGLISLGMALGLQAMQNSSTPSEDEMQNFSQLFDAALQHGNADLIIESVQQILQNRSVTDKQYNTLLSYWQRAEVTKNQGILSSEGSDNRVKGDASQPMQSNRSIRQQPLPFDDSMFNEEGRQAMQNNLAIRQQFAPRGVNPHQRGSWSPNTERRNEETMDPALKRILEKRRQVSDSK</sequence>
<reference evidence="3 4" key="1">
    <citation type="submission" date="2014-07" db="EMBL/GenBank/DDBJ databases">
        <title>Comparative genomic insights into amoeba endosymbionts belonging to the families of Holosporaceae and Candidatus Midichloriaceae within Rickettsiales.</title>
        <authorList>
            <person name="Wang Z."/>
            <person name="Wu M."/>
        </authorList>
    </citation>
    <scope>NUCLEOTIDE SEQUENCE [LARGE SCALE GENOMIC DNA]</scope>
    <source>
        <strain evidence="3">PRA3</strain>
    </source>
</reference>
<dbReference type="Proteomes" id="UP000028926">
    <property type="component" value="Chromosome"/>
</dbReference>
<organism evidence="3 4">
    <name type="scientific">Candidatus Odyssella acanthamoebae</name>
    <dbReference type="NCBI Taxonomy" id="91604"/>
    <lineage>
        <taxon>Bacteria</taxon>
        <taxon>Pseudomonadati</taxon>
        <taxon>Pseudomonadota</taxon>
        <taxon>Alphaproteobacteria</taxon>
        <taxon>Holosporales</taxon>
        <taxon>Candidatus Paracaedibacteraceae</taxon>
        <taxon>Candidatus Odyssella</taxon>
    </lineage>
</organism>
<feature type="compositionally biased region" description="Polar residues" evidence="1">
    <location>
        <begin position="104"/>
        <end position="114"/>
    </location>
</feature>
<name>A0A077AWX1_9PROT</name>
<dbReference type="HOGENOM" id="CLU_1458783_0_0_5"/>